<dbReference type="InterPro" id="IPR015797">
    <property type="entry name" value="NUDIX_hydrolase-like_dom_sf"/>
</dbReference>
<evidence type="ECO:0000256" key="3">
    <source>
        <dbReference type="ARBA" id="ARBA00022457"/>
    </source>
</evidence>
<dbReference type="Proteomes" id="UP001501637">
    <property type="component" value="Unassembled WGS sequence"/>
</dbReference>
<keyword evidence="5" id="KW-0479">Metal-binding</keyword>
<keyword evidence="4" id="KW-0235">DNA replication</keyword>
<evidence type="ECO:0000256" key="10">
    <source>
        <dbReference type="ARBA" id="ARBA00035861"/>
    </source>
</evidence>
<evidence type="ECO:0000259" key="12">
    <source>
        <dbReference type="PROSITE" id="PS51462"/>
    </source>
</evidence>
<keyword evidence="3" id="KW-0515">Mutator protein</keyword>
<gene>
    <name evidence="13" type="ORF">GCM10010449_14420</name>
</gene>
<evidence type="ECO:0000313" key="14">
    <source>
        <dbReference type="Proteomes" id="UP001501637"/>
    </source>
</evidence>
<name>A0ABP6MC16_9ACTN</name>
<dbReference type="InterPro" id="IPR000086">
    <property type="entry name" value="NUDIX_hydrolase_dom"/>
</dbReference>
<organism evidence="13 14">
    <name type="scientific">Streptomyces rectiviolaceus</name>
    <dbReference type="NCBI Taxonomy" id="332591"/>
    <lineage>
        <taxon>Bacteria</taxon>
        <taxon>Bacillati</taxon>
        <taxon>Actinomycetota</taxon>
        <taxon>Actinomycetes</taxon>
        <taxon>Kitasatosporales</taxon>
        <taxon>Streptomycetaceae</taxon>
        <taxon>Streptomyces</taxon>
    </lineage>
</organism>
<evidence type="ECO:0000256" key="5">
    <source>
        <dbReference type="ARBA" id="ARBA00022723"/>
    </source>
</evidence>
<evidence type="ECO:0000256" key="9">
    <source>
        <dbReference type="ARBA" id="ARBA00023204"/>
    </source>
</evidence>
<comment type="caution">
    <text evidence="13">The sequence shown here is derived from an EMBL/GenBank/DDBJ whole genome shotgun (WGS) entry which is preliminary data.</text>
</comment>
<keyword evidence="7" id="KW-0378">Hydrolase</keyword>
<sequence>MARMTHDSEMGAAHDIDREGPLTMVAAAIVQAGRLLVVSKQAAPHVFYLPGGKPDAGEAQLETLSRELDEELGVEPLEPQFLADVEAMAALERVPMKVSVFEARISQVPEPAAELAALRWVSGHERDVQLAPAVRDHVLPLLRQRGTMAS</sequence>
<dbReference type="EC" id="3.6.1.55" evidence="11"/>
<proteinExistence type="inferred from homology"/>
<reference evidence="14" key="1">
    <citation type="journal article" date="2019" name="Int. J. Syst. Evol. Microbiol.">
        <title>The Global Catalogue of Microorganisms (GCM) 10K type strain sequencing project: providing services to taxonomists for standard genome sequencing and annotation.</title>
        <authorList>
            <consortium name="The Broad Institute Genomics Platform"/>
            <consortium name="The Broad Institute Genome Sequencing Center for Infectious Disease"/>
            <person name="Wu L."/>
            <person name="Ma J."/>
        </authorList>
    </citation>
    <scope>NUCLEOTIDE SEQUENCE [LARGE SCALE GENOMIC DNA]</scope>
    <source>
        <strain evidence="14">JCM 9092</strain>
    </source>
</reference>
<keyword evidence="14" id="KW-1185">Reference proteome</keyword>
<keyword evidence="9" id="KW-0234">DNA repair</keyword>
<dbReference type="PROSITE" id="PS51462">
    <property type="entry name" value="NUDIX"/>
    <property type="match status" value="1"/>
</dbReference>
<dbReference type="SUPFAM" id="SSF55811">
    <property type="entry name" value="Nudix"/>
    <property type="match status" value="1"/>
</dbReference>
<comment type="similarity">
    <text evidence="2">Belongs to the Nudix hydrolase family.</text>
</comment>
<feature type="domain" description="Nudix hydrolase" evidence="12">
    <location>
        <begin position="21"/>
        <end position="144"/>
    </location>
</feature>
<evidence type="ECO:0000256" key="8">
    <source>
        <dbReference type="ARBA" id="ARBA00022842"/>
    </source>
</evidence>
<evidence type="ECO:0000256" key="7">
    <source>
        <dbReference type="ARBA" id="ARBA00022801"/>
    </source>
</evidence>
<dbReference type="CDD" id="cd04690">
    <property type="entry name" value="NUDIX_Hydrolase"/>
    <property type="match status" value="1"/>
</dbReference>
<protein>
    <recommendedName>
        <fullName evidence="11">8-oxo-dGTP diphosphatase</fullName>
        <ecNumber evidence="11">3.6.1.55</ecNumber>
    </recommendedName>
</protein>
<evidence type="ECO:0000256" key="4">
    <source>
        <dbReference type="ARBA" id="ARBA00022705"/>
    </source>
</evidence>
<comment type="cofactor">
    <cofactor evidence="1">
        <name>Mg(2+)</name>
        <dbReference type="ChEBI" id="CHEBI:18420"/>
    </cofactor>
</comment>
<accession>A0ABP6MC16</accession>
<dbReference type="Pfam" id="PF00293">
    <property type="entry name" value="NUDIX"/>
    <property type="match status" value="1"/>
</dbReference>
<dbReference type="PANTHER" id="PTHR47707:SF1">
    <property type="entry name" value="NUDIX HYDROLASE FAMILY PROTEIN"/>
    <property type="match status" value="1"/>
</dbReference>
<dbReference type="PANTHER" id="PTHR47707">
    <property type="entry name" value="8-OXO-DGTP DIPHOSPHATASE"/>
    <property type="match status" value="1"/>
</dbReference>
<dbReference type="Gene3D" id="3.90.79.10">
    <property type="entry name" value="Nucleoside Triphosphate Pyrophosphohydrolase"/>
    <property type="match status" value="1"/>
</dbReference>
<dbReference type="PROSITE" id="PS00893">
    <property type="entry name" value="NUDIX_BOX"/>
    <property type="match status" value="1"/>
</dbReference>
<evidence type="ECO:0000256" key="1">
    <source>
        <dbReference type="ARBA" id="ARBA00001946"/>
    </source>
</evidence>
<comment type="catalytic activity">
    <reaction evidence="10">
        <text>8-oxo-dGTP + H2O = 8-oxo-dGMP + diphosphate + H(+)</text>
        <dbReference type="Rhea" id="RHEA:31575"/>
        <dbReference type="ChEBI" id="CHEBI:15377"/>
        <dbReference type="ChEBI" id="CHEBI:15378"/>
        <dbReference type="ChEBI" id="CHEBI:33019"/>
        <dbReference type="ChEBI" id="CHEBI:63224"/>
        <dbReference type="ChEBI" id="CHEBI:77896"/>
        <dbReference type="EC" id="3.6.1.55"/>
    </reaction>
</comment>
<evidence type="ECO:0000256" key="6">
    <source>
        <dbReference type="ARBA" id="ARBA00022763"/>
    </source>
</evidence>
<keyword evidence="6" id="KW-0227">DNA damage</keyword>
<evidence type="ECO:0000256" key="2">
    <source>
        <dbReference type="ARBA" id="ARBA00005582"/>
    </source>
</evidence>
<keyword evidence="8" id="KW-0460">Magnesium</keyword>
<dbReference type="InterPro" id="IPR047127">
    <property type="entry name" value="MutT-like"/>
</dbReference>
<evidence type="ECO:0000256" key="11">
    <source>
        <dbReference type="ARBA" id="ARBA00038905"/>
    </source>
</evidence>
<evidence type="ECO:0000313" key="13">
    <source>
        <dbReference type="EMBL" id="GAA3091787.1"/>
    </source>
</evidence>
<dbReference type="EMBL" id="BAAAUG010000022">
    <property type="protein sequence ID" value="GAA3091787.1"/>
    <property type="molecule type" value="Genomic_DNA"/>
</dbReference>
<dbReference type="InterPro" id="IPR020084">
    <property type="entry name" value="NUDIX_hydrolase_CS"/>
</dbReference>